<dbReference type="AlphaFoldDB" id="A0A7S0NKR4"/>
<name>A0A7S0NKR4_MICPS</name>
<sequence length="653" mass="72782">MMAGGERSVGSIMAIDPADLWVAADEDFQEWVLERAYADNPAQCPLSTDEDDPTCSLIHFAQGSLEVVHDDLRRVLPPAQLKKAIDILRVVGIDDAFVVRRELVNYKKTCLNIQRCATQLDRDLRQLVTFFKGSDDERIDIDDERIYVHSDRHTALCDALGQCKGALGVMSDLRQFVKTVCCVSRHPAKATPEYLAGLPRSLKHLRKYVRCAGDTVASQRGHTAVNEVHEADGGDDGADFHRGEESGAAHLARAMDGFANLGWPPRIVSFMRKSLVAKGAVKALWMHSELIRGLTHLDEYLRLLRGCVTELEAMPNLVDVCASALSASRVEGVHGGDASILQRVSRACRVRKELNQLYGAVEALGDQTTWLRRIADVPTERLFVAGDADLRASTSMFIPSGFRVGDLFARQRAVCDGEFPRMMRVLRDEGWPTHLLGRLGAEKRTETNFKETTCRVCERGFSSLWVHRFICVACELNERFELGRCPYRESCASPFCPHANRCFVCDSWSCAECRLIRGDGEECLALAEDIDPDLTYLDWDRTLCTTRSGASPLKGTHAVDPDLLSMICSRPKGSVHIVTRNSYRDDIKTFMARAGLPDDIPVHTVKKHQSKAEVILEGNEGTILFVDDSVAEHMDERLMRSGVFRVLFGRALS</sequence>
<gene>
    <name evidence="1" type="ORF">MCOM1403_LOCUS7268</name>
</gene>
<accession>A0A7S0NKR4</accession>
<protein>
    <submittedName>
        <fullName evidence="1">Uncharacterized protein</fullName>
    </submittedName>
</protein>
<dbReference type="EMBL" id="HBEQ01009037">
    <property type="protein sequence ID" value="CAD8519842.1"/>
    <property type="molecule type" value="Transcribed_RNA"/>
</dbReference>
<reference evidence="1" key="1">
    <citation type="submission" date="2021-01" db="EMBL/GenBank/DDBJ databases">
        <authorList>
            <person name="Corre E."/>
            <person name="Pelletier E."/>
            <person name="Niang G."/>
            <person name="Scheremetjew M."/>
            <person name="Finn R."/>
            <person name="Kale V."/>
            <person name="Holt S."/>
            <person name="Cochrane G."/>
            <person name="Meng A."/>
            <person name="Brown T."/>
            <person name="Cohen L."/>
        </authorList>
    </citation>
    <scope>NUCLEOTIDE SEQUENCE</scope>
    <source>
        <strain evidence="1">CCMP1723</strain>
    </source>
</reference>
<proteinExistence type="predicted"/>
<organism evidence="1">
    <name type="scientific">Micromonas pusilla</name>
    <name type="common">Picoplanktonic green alga</name>
    <name type="synonym">Chromulina pusilla</name>
    <dbReference type="NCBI Taxonomy" id="38833"/>
    <lineage>
        <taxon>Eukaryota</taxon>
        <taxon>Viridiplantae</taxon>
        <taxon>Chlorophyta</taxon>
        <taxon>Mamiellophyceae</taxon>
        <taxon>Mamiellales</taxon>
        <taxon>Mamiellaceae</taxon>
        <taxon>Micromonas</taxon>
    </lineage>
</organism>
<evidence type="ECO:0000313" key="1">
    <source>
        <dbReference type="EMBL" id="CAD8519842.1"/>
    </source>
</evidence>